<proteinExistence type="predicted"/>
<accession>A0A8T7M3N2</accession>
<reference evidence="2 4" key="1">
    <citation type="submission" date="2020-06" db="EMBL/GenBank/DDBJ databases">
        <title>Anoxygenic phototrophic Chloroflexota member uses a Type I reaction center.</title>
        <authorList>
            <person name="Tsuji J.M."/>
            <person name="Shaw N.A."/>
            <person name="Nagashima S."/>
            <person name="Venkiteswaran J."/>
            <person name="Schiff S.L."/>
            <person name="Hanada S."/>
            <person name="Tank M."/>
            <person name="Neufeld J.D."/>
        </authorList>
    </citation>
    <scope>NUCLEOTIDE SEQUENCE [LARGE SCALE GENOMIC DNA]</scope>
    <source>
        <strain evidence="2">L227-S17</strain>
    </source>
</reference>
<evidence type="ECO:0000313" key="3">
    <source>
        <dbReference type="EMBL" id="WJW65823.1"/>
    </source>
</evidence>
<reference evidence="3" key="2">
    <citation type="journal article" date="2024" name="Nature">
        <title>Anoxygenic phototroph of the Chloroflexota uses a type I reaction centre.</title>
        <authorList>
            <person name="Tsuji J.M."/>
            <person name="Shaw N.A."/>
            <person name="Nagashima S."/>
            <person name="Venkiteswaran J.J."/>
            <person name="Schiff S.L."/>
            <person name="Watanabe T."/>
            <person name="Fukui M."/>
            <person name="Hanada S."/>
            <person name="Tank M."/>
            <person name="Neufeld J.D."/>
        </authorList>
    </citation>
    <scope>NUCLEOTIDE SEQUENCE</scope>
    <source>
        <strain evidence="3">L227-S17</strain>
    </source>
</reference>
<evidence type="ECO:0000313" key="4">
    <source>
        <dbReference type="Proteomes" id="UP000521676"/>
    </source>
</evidence>
<dbReference type="RefSeq" id="WP_341467708.1">
    <property type="nucleotide sequence ID" value="NZ_CP128399.1"/>
</dbReference>
<dbReference type="Proteomes" id="UP000521676">
    <property type="component" value="Unassembled WGS sequence"/>
</dbReference>
<name>A0A8T7M3N2_9CHLR</name>
<feature type="coiled-coil region" evidence="1">
    <location>
        <begin position="49"/>
        <end position="83"/>
    </location>
</feature>
<protein>
    <submittedName>
        <fullName evidence="2">Uncharacterized protein</fullName>
    </submittedName>
</protein>
<organism evidence="2 4">
    <name type="scientific">Candidatus Chlorohelix allophototropha</name>
    <dbReference type="NCBI Taxonomy" id="3003348"/>
    <lineage>
        <taxon>Bacteria</taxon>
        <taxon>Bacillati</taxon>
        <taxon>Chloroflexota</taxon>
        <taxon>Chloroflexia</taxon>
        <taxon>Candidatus Chloroheliales</taxon>
        <taxon>Candidatus Chloroheliaceae</taxon>
        <taxon>Candidatus Chlorohelix</taxon>
    </lineage>
</organism>
<dbReference type="EMBL" id="CP128399">
    <property type="protein sequence ID" value="WJW65823.1"/>
    <property type="molecule type" value="Genomic_DNA"/>
</dbReference>
<dbReference type="AlphaFoldDB" id="A0A8T7M3N2"/>
<keyword evidence="1" id="KW-0175">Coiled coil</keyword>
<keyword evidence="5" id="KW-1185">Reference proteome</keyword>
<evidence type="ECO:0000313" key="2">
    <source>
        <dbReference type="EMBL" id="NWJ46455.1"/>
    </source>
</evidence>
<sequence length="89" mass="10591">MSFADYKIEHSRLRALKNAAGKTLREAQETTRMLKDVGEHVITGMWFEFDQAEQNRIEAKRLYKVLERDLDNLCANYPRLEQKRIFESK</sequence>
<dbReference type="Proteomes" id="UP001431572">
    <property type="component" value="Chromosome 1"/>
</dbReference>
<dbReference type="EMBL" id="JACATZ010000001">
    <property type="protein sequence ID" value="NWJ46455.1"/>
    <property type="molecule type" value="Genomic_DNA"/>
</dbReference>
<evidence type="ECO:0000256" key="1">
    <source>
        <dbReference type="SAM" id="Coils"/>
    </source>
</evidence>
<gene>
    <name evidence="2" type="ORF">HXX08_11300</name>
    <name evidence="3" type="ORF">OZ401_001602</name>
</gene>
<evidence type="ECO:0000313" key="5">
    <source>
        <dbReference type="Proteomes" id="UP001431572"/>
    </source>
</evidence>